<dbReference type="GO" id="GO:0051287">
    <property type="term" value="F:NAD binding"/>
    <property type="evidence" value="ECO:0007669"/>
    <property type="project" value="UniProtKB-ARBA"/>
</dbReference>
<dbReference type="InterPro" id="IPR017437">
    <property type="entry name" value="ATP-NAD_kinase_PpnK-typ_C"/>
</dbReference>
<dbReference type="GO" id="GO:0005524">
    <property type="term" value="F:ATP binding"/>
    <property type="evidence" value="ECO:0007669"/>
    <property type="project" value="UniProtKB-KW"/>
</dbReference>
<dbReference type="InterPro" id="IPR016064">
    <property type="entry name" value="NAD/diacylglycerol_kinase_sf"/>
</dbReference>
<evidence type="ECO:0000256" key="2">
    <source>
        <dbReference type="ARBA" id="ARBA00022741"/>
    </source>
</evidence>
<feature type="binding site" evidence="8">
    <location>
        <position position="74"/>
    </location>
    <ligand>
        <name>NAD(+)</name>
        <dbReference type="ChEBI" id="CHEBI:57540"/>
    </ligand>
</feature>
<evidence type="ECO:0000256" key="3">
    <source>
        <dbReference type="ARBA" id="ARBA00022777"/>
    </source>
</evidence>
<evidence type="ECO:0000256" key="1">
    <source>
        <dbReference type="ARBA" id="ARBA00022679"/>
    </source>
</evidence>
<evidence type="ECO:0000256" key="4">
    <source>
        <dbReference type="ARBA" id="ARBA00022840"/>
    </source>
</evidence>
<dbReference type="Pfam" id="PF20143">
    <property type="entry name" value="NAD_kinase_C"/>
    <property type="match status" value="1"/>
</dbReference>
<accession>A0A497E5F1</accession>
<keyword evidence="8" id="KW-0963">Cytoplasm</keyword>
<dbReference type="Pfam" id="PF01513">
    <property type="entry name" value="NAD_kinase"/>
    <property type="match status" value="1"/>
</dbReference>
<feature type="binding site" evidence="8">
    <location>
        <position position="243"/>
    </location>
    <ligand>
        <name>NAD(+)</name>
        <dbReference type="ChEBI" id="CHEBI:57540"/>
    </ligand>
</feature>
<dbReference type="GO" id="GO:0019674">
    <property type="term" value="P:NAD+ metabolic process"/>
    <property type="evidence" value="ECO:0007669"/>
    <property type="project" value="InterPro"/>
</dbReference>
<sequence length="291" mass="32166">MIKSMGIVANQQREEILGYAVSLIQWLEKKGIKAFVINWMKEKINRPVSAVSKEEMGKKVDLIISLGGDGTLCRAARDFSPYRIPLLGINMGGLGFLTEIPASQAEQGLIRVMEGKYRIEKRLMLEANVHRGERKVKSSLALNDVVITRGALSRLIKLETFVSGEFITTYSADGLIISTPTGSTAYSLSAGGPIVHPSLGVILLSPICAHTLAVRPLIISQDDRVEIFVEHPSSKVMLTIDGQIGFDLEDKDVVRVEKASCEARLVRLEERGFFKMLRTKLGWSGKPMKIR</sequence>
<dbReference type="Gene3D" id="3.40.50.10330">
    <property type="entry name" value="Probable inorganic polyphosphate/atp-NAD kinase, domain 1"/>
    <property type="match status" value="1"/>
</dbReference>
<keyword evidence="2 8" id="KW-0547">Nucleotide-binding</keyword>
<dbReference type="Proteomes" id="UP000279422">
    <property type="component" value="Unassembled WGS sequence"/>
</dbReference>
<feature type="binding site" evidence="8">
    <location>
        <begin position="69"/>
        <end position="70"/>
    </location>
    <ligand>
        <name>NAD(+)</name>
        <dbReference type="ChEBI" id="CHEBI:57540"/>
    </ligand>
</feature>
<dbReference type="GO" id="GO:0006741">
    <property type="term" value="P:NADP+ biosynthetic process"/>
    <property type="evidence" value="ECO:0007669"/>
    <property type="project" value="UniProtKB-UniRule"/>
</dbReference>
<comment type="similarity">
    <text evidence="8">Belongs to the NAD kinase family.</text>
</comment>
<dbReference type="EMBL" id="QMPZ01000009">
    <property type="protein sequence ID" value="RLE10385.1"/>
    <property type="molecule type" value="Genomic_DNA"/>
</dbReference>
<dbReference type="SUPFAM" id="SSF111331">
    <property type="entry name" value="NAD kinase/diacylglycerol kinase-like"/>
    <property type="match status" value="1"/>
</dbReference>
<keyword evidence="6 8" id="KW-0520">NAD</keyword>
<dbReference type="PANTHER" id="PTHR20275:SF0">
    <property type="entry name" value="NAD KINASE"/>
    <property type="match status" value="1"/>
</dbReference>
<evidence type="ECO:0000256" key="7">
    <source>
        <dbReference type="ARBA" id="ARBA00047925"/>
    </source>
</evidence>
<feature type="binding site" evidence="8">
    <location>
        <begin position="184"/>
        <end position="189"/>
    </location>
    <ligand>
        <name>NAD(+)</name>
        <dbReference type="ChEBI" id="CHEBI:57540"/>
    </ligand>
</feature>
<comment type="catalytic activity">
    <reaction evidence="7 8">
        <text>NAD(+) + ATP = ADP + NADP(+) + H(+)</text>
        <dbReference type="Rhea" id="RHEA:18629"/>
        <dbReference type="ChEBI" id="CHEBI:15378"/>
        <dbReference type="ChEBI" id="CHEBI:30616"/>
        <dbReference type="ChEBI" id="CHEBI:57540"/>
        <dbReference type="ChEBI" id="CHEBI:58349"/>
        <dbReference type="ChEBI" id="CHEBI:456216"/>
        <dbReference type="EC" id="2.7.1.23"/>
    </reaction>
</comment>
<proteinExistence type="inferred from homology"/>
<dbReference type="GO" id="GO:0046872">
    <property type="term" value="F:metal ion binding"/>
    <property type="evidence" value="ECO:0007669"/>
    <property type="project" value="UniProtKB-UniRule"/>
</dbReference>
<comment type="cofactor">
    <cofactor evidence="8">
        <name>a divalent metal cation</name>
        <dbReference type="ChEBI" id="CHEBI:60240"/>
    </cofactor>
</comment>
<reference evidence="9 10" key="1">
    <citation type="submission" date="2018-06" db="EMBL/GenBank/DDBJ databases">
        <title>Extensive metabolic versatility and redundancy in microbially diverse, dynamic hydrothermal sediments.</title>
        <authorList>
            <person name="Dombrowski N."/>
            <person name="Teske A."/>
            <person name="Baker B.J."/>
        </authorList>
    </citation>
    <scope>NUCLEOTIDE SEQUENCE [LARGE SCALE GENOMIC DNA]</scope>
    <source>
        <strain evidence="9">B47_G16</strain>
    </source>
</reference>
<feature type="binding site" evidence="8">
    <location>
        <begin position="143"/>
        <end position="144"/>
    </location>
    <ligand>
        <name>NAD(+)</name>
        <dbReference type="ChEBI" id="CHEBI:57540"/>
    </ligand>
</feature>
<evidence type="ECO:0000313" key="10">
    <source>
        <dbReference type="Proteomes" id="UP000279422"/>
    </source>
</evidence>
<comment type="subcellular location">
    <subcellularLocation>
        <location evidence="8">Cytoplasm</location>
    </subcellularLocation>
</comment>
<keyword evidence="3 8" id="KW-0418">Kinase</keyword>
<comment type="function">
    <text evidence="8">Involved in the regulation of the intracellular balance of NAD and NADP, and is a key enzyme in the biosynthesis of NADP. Catalyzes specifically the phosphorylation on 2'-hydroxyl of the adenosine moiety of NAD to yield NADP.</text>
</comment>
<dbReference type="EC" id="2.7.1.23" evidence="8"/>
<feature type="binding site" evidence="8">
    <location>
        <position position="154"/>
    </location>
    <ligand>
        <name>NAD(+)</name>
        <dbReference type="ChEBI" id="CHEBI:57540"/>
    </ligand>
</feature>
<gene>
    <name evidence="8" type="primary">nadK</name>
    <name evidence="9" type="ORF">DRJ00_01485</name>
</gene>
<dbReference type="AlphaFoldDB" id="A0A497E5F1"/>
<dbReference type="PANTHER" id="PTHR20275">
    <property type="entry name" value="NAD KINASE"/>
    <property type="match status" value="1"/>
</dbReference>
<keyword evidence="1 8" id="KW-0808">Transferase</keyword>
<evidence type="ECO:0000313" key="9">
    <source>
        <dbReference type="EMBL" id="RLE10385.1"/>
    </source>
</evidence>
<feature type="active site" description="Proton acceptor" evidence="8">
    <location>
        <position position="69"/>
    </location>
</feature>
<keyword evidence="4 8" id="KW-0067">ATP-binding</keyword>
<evidence type="ECO:0000256" key="5">
    <source>
        <dbReference type="ARBA" id="ARBA00022857"/>
    </source>
</evidence>
<dbReference type="InterPro" id="IPR017438">
    <property type="entry name" value="ATP-NAD_kinase_N"/>
</dbReference>
<organism evidence="9 10">
    <name type="scientific">Aerophobetes bacterium</name>
    <dbReference type="NCBI Taxonomy" id="2030807"/>
    <lineage>
        <taxon>Bacteria</taxon>
        <taxon>Candidatus Aerophobota</taxon>
    </lineage>
</organism>
<dbReference type="FunFam" id="2.60.200.30:FF:000009">
    <property type="entry name" value="Poly(P)/ATP NAD kinase"/>
    <property type="match status" value="1"/>
</dbReference>
<dbReference type="GO" id="GO:0003951">
    <property type="term" value="F:NAD+ kinase activity"/>
    <property type="evidence" value="ECO:0007669"/>
    <property type="project" value="UniProtKB-UniRule"/>
</dbReference>
<evidence type="ECO:0000256" key="6">
    <source>
        <dbReference type="ARBA" id="ARBA00023027"/>
    </source>
</evidence>
<dbReference type="InterPro" id="IPR002504">
    <property type="entry name" value="NADK"/>
</dbReference>
<protein>
    <recommendedName>
        <fullName evidence="8">NAD kinase</fullName>
        <ecNumber evidence="8">2.7.1.23</ecNumber>
    </recommendedName>
    <alternativeName>
        <fullName evidence="8">ATP-dependent NAD kinase</fullName>
    </alternativeName>
</protein>
<comment type="caution">
    <text evidence="8">Lacks conserved residue(s) required for the propagation of feature annotation.</text>
</comment>
<comment type="caution">
    <text evidence="9">The sequence shown here is derived from an EMBL/GenBank/DDBJ whole genome shotgun (WGS) entry which is preliminary data.</text>
</comment>
<dbReference type="HAMAP" id="MF_00361">
    <property type="entry name" value="NAD_kinase"/>
    <property type="match status" value="1"/>
</dbReference>
<dbReference type="GO" id="GO:0005737">
    <property type="term" value="C:cytoplasm"/>
    <property type="evidence" value="ECO:0007669"/>
    <property type="project" value="UniProtKB-SubCell"/>
</dbReference>
<dbReference type="Gene3D" id="2.60.200.30">
    <property type="entry name" value="Probable inorganic polyphosphate/atp-NAD kinase, domain 2"/>
    <property type="match status" value="1"/>
</dbReference>
<name>A0A497E5F1_UNCAE</name>
<evidence type="ECO:0000256" key="8">
    <source>
        <dbReference type="HAMAP-Rule" id="MF_00361"/>
    </source>
</evidence>
<keyword evidence="5 8" id="KW-0521">NADP</keyword>
<feature type="binding site" evidence="8">
    <location>
        <position position="173"/>
    </location>
    <ligand>
        <name>NAD(+)</name>
        <dbReference type="ChEBI" id="CHEBI:57540"/>
    </ligand>
</feature>